<reference evidence="6" key="1">
    <citation type="submission" date="2018-05" db="EMBL/GenBank/DDBJ databases">
        <authorList>
            <person name="Lanie J.A."/>
            <person name="Ng W.-L."/>
            <person name="Kazmierczak K.M."/>
            <person name="Andrzejewski T.M."/>
            <person name="Davidsen T.M."/>
            <person name="Wayne K.J."/>
            <person name="Tettelin H."/>
            <person name="Glass J.I."/>
            <person name="Rusch D."/>
            <person name="Podicherti R."/>
            <person name="Tsui H.-C.T."/>
            <person name="Winkler M.E."/>
        </authorList>
    </citation>
    <scope>NUCLEOTIDE SEQUENCE</scope>
</reference>
<dbReference type="InterPro" id="IPR050130">
    <property type="entry name" value="ClpA_ClpB"/>
</dbReference>
<dbReference type="Gene3D" id="1.10.8.60">
    <property type="match status" value="1"/>
</dbReference>
<dbReference type="InterPro" id="IPR027417">
    <property type="entry name" value="P-loop_NTPase"/>
</dbReference>
<evidence type="ECO:0000256" key="1">
    <source>
        <dbReference type="ARBA" id="ARBA00022737"/>
    </source>
</evidence>
<dbReference type="Gene3D" id="1.10.1780.10">
    <property type="entry name" value="Clp, N-terminal domain"/>
    <property type="match status" value="1"/>
</dbReference>
<keyword evidence="1" id="KW-0677">Repeat</keyword>
<dbReference type="AlphaFoldDB" id="A0A382C964"/>
<keyword evidence="4" id="KW-0143">Chaperone</keyword>
<dbReference type="InterPro" id="IPR041546">
    <property type="entry name" value="ClpA/ClpB_AAA_lid"/>
</dbReference>
<dbReference type="PROSITE" id="PS51903">
    <property type="entry name" value="CLP_R"/>
    <property type="match status" value="1"/>
</dbReference>
<dbReference type="InterPro" id="IPR028299">
    <property type="entry name" value="ClpA/B_CS2"/>
</dbReference>
<evidence type="ECO:0000259" key="5">
    <source>
        <dbReference type="PROSITE" id="PS51903"/>
    </source>
</evidence>
<feature type="non-terminal residue" evidence="6">
    <location>
        <position position="1"/>
    </location>
</feature>
<dbReference type="Pfam" id="PF17871">
    <property type="entry name" value="AAA_lid_9"/>
    <property type="match status" value="1"/>
</dbReference>
<protein>
    <recommendedName>
        <fullName evidence="5">Clp R domain-containing protein</fullName>
    </recommendedName>
</protein>
<evidence type="ECO:0000256" key="2">
    <source>
        <dbReference type="ARBA" id="ARBA00022741"/>
    </source>
</evidence>
<proteinExistence type="predicted"/>
<dbReference type="SUPFAM" id="SSF52540">
    <property type="entry name" value="P-loop containing nucleoside triphosphate hydrolases"/>
    <property type="match status" value="2"/>
</dbReference>
<keyword evidence="3" id="KW-0067">ATP-binding</keyword>
<dbReference type="Pfam" id="PF00004">
    <property type="entry name" value="AAA"/>
    <property type="match status" value="1"/>
</dbReference>
<evidence type="ECO:0000256" key="4">
    <source>
        <dbReference type="ARBA" id="ARBA00023186"/>
    </source>
</evidence>
<dbReference type="InterPro" id="IPR018368">
    <property type="entry name" value="ClpA/B_CS1"/>
</dbReference>
<dbReference type="Pfam" id="PF02861">
    <property type="entry name" value="Clp_N"/>
    <property type="match status" value="1"/>
</dbReference>
<dbReference type="InterPro" id="IPR036628">
    <property type="entry name" value="Clp_N_dom_sf"/>
</dbReference>
<gene>
    <name evidence="6" type="ORF">METZ01_LOCUS174781</name>
</gene>
<dbReference type="PROSITE" id="PS00870">
    <property type="entry name" value="CLPAB_1"/>
    <property type="match status" value="1"/>
</dbReference>
<sequence>MVLGPERFTERAQESLNNSQLILGRYRHNQWDCEHILMALIEQEKGVPAEILNELGVNINVFHSRLHSMLENSDKTGGLSNQIYETPRLNELFVRADAEAKRLNDEFIGAEHLLVALTQEDTGEASDVLKEFGISTEMVYQALQKVRGGHRITDQRSESRYGSLERFATDLTVLAEDGKLDPIVGRDAEISRVMQTLIRRTKNNPVLIGGAGVGKTAIAEGLAQRIVSEDVPDDLTGKKVLSLDMGSLVAGSKFRGEFEERLKAVMDEVKQSSGQIILFIDEIHTVVGAGAAEGSVDASNMMKPALARGELQCLGATTEDEYRRYIESDAALERRFQPILVEEPDLPTSVEMLKALRPKYEAHHKLEILDQALEAAALLSQRYISGRLLPDKAVDLIDEAASKIRIDSQLHPTTLREKESKLRQLEIEETAASERSDFEKLAELKTRRLKMVQEFEEERLALSELRGSADNTVDEEDIASLIASWTGIPVSRLLENEADRLVNMEDRLHERVVGQESAVKAVSDAIRRARAGLNDPNRPIGSFIFLGPTGVGKTELAKALAWYLFDDDENMVRIDMSEYMESHSVSRLIGAPPGYVGF</sequence>
<dbReference type="FunFam" id="3.40.50.300:FF:000010">
    <property type="entry name" value="Chaperone clpB 1, putative"/>
    <property type="match status" value="1"/>
</dbReference>
<dbReference type="CDD" id="cd00009">
    <property type="entry name" value="AAA"/>
    <property type="match status" value="1"/>
</dbReference>
<feature type="domain" description="Clp R" evidence="5">
    <location>
        <begin position="5"/>
        <end position="149"/>
    </location>
</feature>
<dbReference type="PANTHER" id="PTHR11638:SF18">
    <property type="entry name" value="HEAT SHOCK PROTEIN 104"/>
    <property type="match status" value="1"/>
</dbReference>
<dbReference type="Gene3D" id="4.10.860.10">
    <property type="entry name" value="UVR domain"/>
    <property type="match status" value="1"/>
</dbReference>
<dbReference type="InterPro" id="IPR004176">
    <property type="entry name" value="Clp_R_N"/>
</dbReference>
<dbReference type="PRINTS" id="PR00300">
    <property type="entry name" value="CLPPROTEASEA"/>
</dbReference>
<name>A0A382C964_9ZZZZ</name>
<evidence type="ECO:0000313" key="6">
    <source>
        <dbReference type="EMBL" id="SVB21927.1"/>
    </source>
</evidence>
<dbReference type="Pfam" id="PF07724">
    <property type="entry name" value="AAA_2"/>
    <property type="match status" value="1"/>
</dbReference>
<dbReference type="PANTHER" id="PTHR11638">
    <property type="entry name" value="ATP-DEPENDENT CLP PROTEASE"/>
    <property type="match status" value="1"/>
</dbReference>
<accession>A0A382C964</accession>
<dbReference type="GO" id="GO:0005524">
    <property type="term" value="F:ATP binding"/>
    <property type="evidence" value="ECO:0007669"/>
    <property type="project" value="UniProtKB-KW"/>
</dbReference>
<dbReference type="GO" id="GO:0005737">
    <property type="term" value="C:cytoplasm"/>
    <property type="evidence" value="ECO:0007669"/>
    <property type="project" value="TreeGrafter"/>
</dbReference>
<dbReference type="GO" id="GO:0016887">
    <property type="term" value="F:ATP hydrolysis activity"/>
    <property type="evidence" value="ECO:0007669"/>
    <property type="project" value="InterPro"/>
</dbReference>
<keyword evidence="2" id="KW-0547">Nucleotide-binding</keyword>
<dbReference type="Gene3D" id="3.40.50.300">
    <property type="entry name" value="P-loop containing nucleotide triphosphate hydrolases"/>
    <property type="match status" value="2"/>
</dbReference>
<dbReference type="InterPro" id="IPR003593">
    <property type="entry name" value="AAA+_ATPase"/>
</dbReference>
<dbReference type="CDD" id="cd19499">
    <property type="entry name" value="RecA-like_ClpB_Hsp104-like"/>
    <property type="match status" value="1"/>
</dbReference>
<dbReference type="InterPro" id="IPR001270">
    <property type="entry name" value="ClpA/B"/>
</dbReference>
<feature type="non-terminal residue" evidence="6">
    <location>
        <position position="598"/>
    </location>
</feature>
<evidence type="ECO:0000256" key="3">
    <source>
        <dbReference type="ARBA" id="ARBA00022840"/>
    </source>
</evidence>
<dbReference type="EMBL" id="UINC01033134">
    <property type="protein sequence ID" value="SVB21927.1"/>
    <property type="molecule type" value="Genomic_DNA"/>
</dbReference>
<dbReference type="PROSITE" id="PS00871">
    <property type="entry name" value="CLPAB_2"/>
    <property type="match status" value="1"/>
</dbReference>
<dbReference type="SMART" id="SM00382">
    <property type="entry name" value="AAA"/>
    <property type="match status" value="1"/>
</dbReference>
<dbReference type="GO" id="GO:0034605">
    <property type="term" value="P:cellular response to heat"/>
    <property type="evidence" value="ECO:0007669"/>
    <property type="project" value="TreeGrafter"/>
</dbReference>
<dbReference type="InterPro" id="IPR003959">
    <property type="entry name" value="ATPase_AAA_core"/>
</dbReference>
<dbReference type="SUPFAM" id="SSF81923">
    <property type="entry name" value="Double Clp-N motif"/>
    <property type="match status" value="1"/>
</dbReference>
<organism evidence="6">
    <name type="scientific">marine metagenome</name>
    <dbReference type="NCBI Taxonomy" id="408172"/>
    <lineage>
        <taxon>unclassified sequences</taxon>
        <taxon>metagenomes</taxon>
        <taxon>ecological metagenomes</taxon>
    </lineage>
</organism>